<protein>
    <submittedName>
        <fullName evidence="1">Late embryogenesis abundant protein</fullName>
    </submittedName>
</protein>
<evidence type="ECO:0000313" key="2">
    <source>
        <dbReference type="EMBL" id="VXD06705.1"/>
    </source>
</evidence>
<evidence type="ECO:0000313" key="1">
    <source>
        <dbReference type="EMBL" id="SPZ94706.1"/>
    </source>
</evidence>
<dbReference type="Proteomes" id="UP000251241">
    <property type="component" value="Unassembled WGS sequence"/>
</dbReference>
<accession>A0A654DVV4</accession>
<name>A0A2X2JRM4_SPHMU</name>
<gene>
    <name evidence="1" type="ORF">NCTC11343_05514</name>
    <name evidence="2" type="ORF">SPHINGO8BC_70129</name>
</gene>
<dbReference type="Proteomes" id="UP000432350">
    <property type="component" value="Unassembled WGS sequence"/>
</dbReference>
<evidence type="ECO:0000313" key="3">
    <source>
        <dbReference type="Proteomes" id="UP000251241"/>
    </source>
</evidence>
<evidence type="ECO:0000313" key="4">
    <source>
        <dbReference type="Proteomes" id="UP000432350"/>
    </source>
</evidence>
<reference evidence="1 3" key="1">
    <citation type="submission" date="2018-06" db="EMBL/GenBank/DDBJ databases">
        <authorList>
            <consortium name="Pathogen Informatics"/>
            <person name="Doyle S."/>
        </authorList>
    </citation>
    <scope>NUCLEOTIDE SEQUENCE [LARGE SCALE GENOMIC DNA]</scope>
    <source>
        <strain evidence="1 3">NCTC11343</strain>
    </source>
</reference>
<dbReference type="SUPFAM" id="SSF117070">
    <property type="entry name" value="LEA14-like"/>
    <property type="match status" value="1"/>
</dbReference>
<dbReference type="EMBL" id="CABWMV010000026">
    <property type="protein sequence ID" value="VXD06705.1"/>
    <property type="molecule type" value="Genomic_DNA"/>
</dbReference>
<dbReference type="EMBL" id="UAUU01000011">
    <property type="protein sequence ID" value="SPZ94706.1"/>
    <property type="molecule type" value="Genomic_DNA"/>
</dbReference>
<dbReference type="Gene3D" id="2.60.40.1820">
    <property type="match status" value="1"/>
</dbReference>
<dbReference type="AlphaFoldDB" id="A0A2X2JRM4"/>
<sequence length="196" mass="21600">MSKKILFGCLVLLGLFISGCGVNRQKAQIENLAKCKFDVESVDSIRLAGTSLQRLIKNNQIDLGAAPSLALAYLRKDIPLNAVIRLKIDNPTLKKASINKFQYIILYGGQQLVEGIVNQSLQIEPGESTVANVRIATNIYDLLKNSDLQDFLMSSDENKKGIFTLKVKPSINIAGQSVFYPGYITIDKAVSRKILL</sequence>
<proteinExistence type="predicted"/>
<dbReference type="PROSITE" id="PS51257">
    <property type="entry name" value="PROKAR_LIPOPROTEIN"/>
    <property type="match status" value="1"/>
</dbReference>
<reference evidence="2 4" key="2">
    <citation type="submission" date="2019-10" db="EMBL/GenBank/DDBJ databases">
        <authorList>
            <person name="Karimi E."/>
        </authorList>
    </citation>
    <scope>NUCLEOTIDE SEQUENCE [LARGE SCALE GENOMIC DNA]</scope>
    <source>
        <strain evidence="2">Sphingobacterium sp. 8BC</strain>
    </source>
</reference>
<organism evidence="1 3">
    <name type="scientific">Sphingobacterium multivorum</name>
    <dbReference type="NCBI Taxonomy" id="28454"/>
    <lineage>
        <taxon>Bacteria</taxon>
        <taxon>Pseudomonadati</taxon>
        <taxon>Bacteroidota</taxon>
        <taxon>Sphingobacteriia</taxon>
        <taxon>Sphingobacteriales</taxon>
        <taxon>Sphingobacteriaceae</taxon>
        <taxon>Sphingobacterium</taxon>
    </lineage>
</organism>
<dbReference type="RefSeq" id="WP_112376352.1">
    <property type="nucleotide sequence ID" value="NZ_CP068086.1"/>
</dbReference>
<dbReference type="GeneID" id="97180291"/>
<accession>A0A2X2JRM4</accession>